<reference evidence="3" key="1">
    <citation type="journal article" date="2019" name="Int. J. Syst. Evol. Microbiol.">
        <title>The Global Catalogue of Microorganisms (GCM) 10K type strain sequencing project: providing services to taxonomists for standard genome sequencing and annotation.</title>
        <authorList>
            <consortium name="The Broad Institute Genomics Platform"/>
            <consortium name="The Broad Institute Genome Sequencing Center for Infectious Disease"/>
            <person name="Wu L."/>
            <person name="Ma J."/>
        </authorList>
    </citation>
    <scope>NUCLEOTIDE SEQUENCE [LARGE SCALE GENOMIC DNA]</scope>
    <source>
        <strain evidence="3">JCM 17589</strain>
    </source>
</reference>
<protein>
    <submittedName>
        <fullName evidence="2">Uncharacterized protein</fullName>
    </submittedName>
</protein>
<dbReference type="EMBL" id="BAABBU010000006">
    <property type="protein sequence ID" value="GAA4126548.1"/>
    <property type="molecule type" value="Genomic_DNA"/>
</dbReference>
<evidence type="ECO:0000313" key="2">
    <source>
        <dbReference type="EMBL" id="GAA4126548.1"/>
    </source>
</evidence>
<proteinExistence type="predicted"/>
<sequence>MDDNDRRGPWSQRRVDRGGVEAVRRRVYVRERGQRARKRHGPRDLHVAEGRYDDLVTGSYAGRPEQCSSSHTGDARRAT</sequence>
<comment type="caution">
    <text evidence="2">The sequence shown here is derived from an EMBL/GenBank/DDBJ whole genome shotgun (WGS) entry which is preliminary data.</text>
</comment>
<feature type="region of interest" description="Disordered" evidence="1">
    <location>
        <begin position="56"/>
        <end position="79"/>
    </location>
</feature>
<gene>
    <name evidence="2" type="ORF">GCM10022285_11050</name>
</gene>
<evidence type="ECO:0000313" key="3">
    <source>
        <dbReference type="Proteomes" id="UP001501845"/>
    </source>
</evidence>
<evidence type="ECO:0000256" key="1">
    <source>
        <dbReference type="SAM" id="MobiDB-lite"/>
    </source>
</evidence>
<accession>A0ABP7XV52</accession>
<feature type="region of interest" description="Disordered" evidence="1">
    <location>
        <begin position="31"/>
        <end position="50"/>
    </location>
</feature>
<organism evidence="2 3">
    <name type="scientific">Streptomyces tunisiensis</name>
    <dbReference type="NCBI Taxonomy" id="948699"/>
    <lineage>
        <taxon>Bacteria</taxon>
        <taxon>Bacillati</taxon>
        <taxon>Actinomycetota</taxon>
        <taxon>Actinomycetes</taxon>
        <taxon>Kitasatosporales</taxon>
        <taxon>Streptomycetaceae</taxon>
        <taxon>Streptomyces</taxon>
    </lineage>
</organism>
<name>A0ABP7XV52_9ACTN</name>
<keyword evidence="3" id="KW-1185">Reference proteome</keyword>
<dbReference type="Proteomes" id="UP001501845">
    <property type="component" value="Unassembled WGS sequence"/>
</dbReference>